<organism evidence="6 7">
    <name type="scientific">Azoarcus sp. (strain BH72)</name>
    <dbReference type="NCBI Taxonomy" id="418699"/>
    <lineage>
        <taxon>Bacteria</taxon>
        <taxon>Pseudomonadati</taxon>
        <taxon>Pseudomonadota</taxon>
        <taxon>Betaproteobacteria</taxon>
        <taxon>Rhodocyclales</taxon>
        <taxon>Zoogloeaceae</taxon>
        <taxon>Azoarcus</taxon>
    </lineage>
</organism>
<dbReference type="Pfam" id="PF00990">
    <property type="entry name" value="GGDEF"/>
    <property type="match status" value="1"/>
</dbReference>
<evidence type="ECO:0000313" key="6">
    <source>
        <dbReference type="EMBL" id="CAL96425.1"/>
    </source>
</evidence>
<evidence type="ECO:0000313" key="7">
    <source>
        <dbReference type="Proteomes" id="UP000002588"/>
    </source>
</evidence>
<dbReference type="InterPro" id="IPR000160">
    <property type="entry name" value="GGDEF_dom"/>
</dbReference>
<evidence type="ECO:0000256" key="3">
    <source>
        <dbReference type="SAM" id="Coils"/>
    </source>
</evidence>
<feature type="transmembrane region" description="Helical" evidence="4">
    <location>
        <begin position="278"/>
        <end position="300"/>
    </location>
</feature>
<keyword evidence="4" id="KW-1133">Transmembrane helix</keyword>
<feature type="transmembrane region" description="Helical" evidence="4">
    <location>
        <begin position="6"/>
        <end position="26"/>
    </location>
</feature>
<comment type="catalytic activity">
    <reaction evidence="2">
        <text>2 GTP = 3',3'-c-di-GMP + 2 diphosphate</text>
        <dbReference type="Rhea" id="RHEA:24898"/>
        <dbReference type="ChEBI" id="CHEBI:33019"/>
        <dbReference type="ChEBI" id="CHEBI:37565"/>
        <dbReference type="ChEBI" id="CHEBI:58805"/>
        <dbReference type="EC" id="2.7.7.65"/>
    </reaction>
</comment>
<evidence type="ECO:0000256" key="2">
    <source>
        <dbReference type="ARBA" id="ARBA00034247"/>
    </source>
</evidence>
<dbReference type="SUPFAM" id="SSF55073">
    <property type="entry name" value="Nucleotide cyclase"/>
    <property type="match status" value="1"/>
</dbReference>
<dbReference type="CDD" id="cd01949">
    <property type="entry name" value="GGDEF"/>
    <property type="match status" value="1"/>
</dbReference>
<keyword evidence="3" id="KW-0175">Coiled coil</keyword>
<dbReference type="Gene3D" id="3.30.450.20">
    <property type="entry name" value="PAS domain"/>
    <property type="match status" value="1"/>
</dbReference>
<dbReference type="SMART" id="SM00267">
    <property type="entry name" value="GGDEF"/>
    <property type="match status" value="1"/>
</dbReference>
<evidence type="ECO:0000259" key="5">
    <source>
        <dbReference type="PROSITE" id="PS50887"/>
    </source>
</evidence>
<dbReference type="Gene3D" id="3.30.70.270">
    <property type="match status" value="1"/>
</dbReference>
<dbReference type="PROSITE" id="PS50887">
    <property type="entry name" value="GGDEF"/>
    <property type="match status" value="1"/>
</dbReference>
<dbReference type="EMBL" id="AM406670">
    <property type="protein sequence ID" value="CAL96425.1"/>
    <property type="molecule type" value="Genomic_DNA"/>
</dbReference>
<dbReference type="STRING" id="62928.azo3809"/>
<keyword evidence="4" id="KW-0472">Membrane</keyword>
<keyword evidence="4" id="KW-0812">Transmembrane</keyword>
<dbReference type="CDD" id="cd12914">
    <property type="entry name" value="PDC1_DGC_like"/>
    <property type="match status" value="1"/>
</dbReference>
<dbReference type="eggNOG" id="COG3706">
    <property type="taxonomic scope" value="Bacteria"/>
</dbReference>
<dbReference type="FunFam" id="3.30.70.270:FF:000001">
    <property type="entry name" value="Diguanylate cyclase domain protein"/>
    <property type="match status" value="1"/>
</dbReference>
<accession>A1KC69</accession>
<dbReference type="InterPro" id="IPR029787">
    <property type="entry name" value="Nucleotide_cyclase"/>
</dbReference>
<dbReference type="HOGENOM" id="CLU_000445_134_5_4"/>
<dbReference type="NCBIfam" id="TIGR00254">
    <property type="entry name" value="GGDEF"/>
    <property type="match status" value="1"/>
</dbReference>
<dbReference type="EC" id="2.7.7.65" evidence="1"/>
<reference evidence="6 7" key="1">
    <citation type="journal article" date="2006" name="Nat. Biotechnol.">
        <title>Complete genome of the mutualistic, N2-fixing grass endophyte Azoarcus sp. strain BH72.</title>
        <authorList>
            <person name="Krause A."/>
            <person name="Ramakumar A."/>
            <person name="Bartels D."/>
            <person name="Battistoni F."/>
            <person name="Bekel T."/>
            <person name="Boch J."/>
            <person name="Boehm M."/>
            <person name="Friedrich F."/>
            <person name="Hurek T."/>
            <person name="Krause L."/>
            <person name="Linke B."/>
            <person name="McHardy A.C."/>
            <person name="Sarkar A."/>
            <person name="Schneiker S."/>
            <person name="Syed A.A."/>
            <person name="Thauer R."/>
            <person name="Vorhoelter F.-J."/>
            <person name="Weidner S."/>
            <person name="Puehler A."/>
            <person name="Reinhold-Hurek B."/>
            <person name="Kaiser O."/>
            <person name="Goesmann A."/>
        </authorList>
    </citation>
    <scope>NUCLEOTIDE SEQUENCE [LARGE SCALE GENOMIC DNA]</scope>
    <source>
        <strain evidence="6 7">BH72</strain>
    </source>
</reference>
<dbReference type="InterPro" id="IPR043128">
    <property type="entry name" value="Rev_trsase/Diguanyl_cyclase"/>
</dbReference>
<name>A1KC69_AZOSB</name>
<proteinExistence type="predicted"/>
<dbReference type="KEGG" id="azo:azo3809"/>
<evidence type="ECO:0000256" key="4">
    <source>
        <dbReference type="SAM" id="Phobius"/>
    </source>
</evidence>
<dbReference type="InterPro" id="IPR050469">
    <property type="entry name" value="Diguanylate_Cyclase"/>
</dbReference>
<dbReference type="Proteomes" id="UP000002588">
    <property type="component" value="Chromosome"/>
</dbReference>
<feature type="domain" description="GGDEF" evidence="5">
    <location>
        <begin position="365"/>
        <end position="498"/>
    </location>
</feature>
<sequence>MSAARWAIAGAIVLLVTDLLLAWVLWNERERALERGQESVTLAAATALRRAESLFELLDRTLSGVSEVVAARASTAPDDLYLHRLLLRRNAITPALVSINLIGADGRLLSTSRTYPAPPIDLSDRDYVKAQIDDWNKGLFLGSPVTSRLSGIQIVPISRRINNDGGRLIGVVSGAIDPHYLHDLVSNGADGLLLGIFRRDGHALACLPHREECPDAPPQVKHMIDSDLEGGAEAEISKVRLLGKGRGISVYLPSRDGQFFVVADLPSKTLLASWHANLPVFLVIALGGNVALMVIGLYAYRQVTRRRQALDELAATNRELEDRVRERTRELHRLAHTDVLTGARNRRAFMDEGEALFALAHRHHRDLAVMVLDVDRFKSINDRYGHAGGDAVLRALATVPDSVLRTSDLFARFGGEEFAIVLPETDCMGAMEVGQRLLAAFRECEVPHDGQVLRFTVSIGLSVIGPADASLEALLQRADLALYRAKESGRDRLEWTPADSGVC</sequence>
<evidence type="ECO:0000256" key="1">
    <source>
        <dbReference type="ARBA" id="ARBA00012528"/>
    </source>
</evidence>
<dbReference type="AlphaFoldDB" id="A1KC69"/>
<dbReference type="PANTHER" id="PTHR45138">
    <property type="entry name" value="REGULATORY COMPONENTS OF SENSORY TRANSDUCTION SYSTEM"/>
    <property type="match status" value="1"/>
</dbReference>
<keyword evidence="7" id="KW-1185">Reference proteome</keyword>
<feature type="coiled-coil region" evidence="3">
    <location>
        <begin position="303"/>
        <end position="337"/>
    </location>
</feature>
<protein>
    <recommendedName>
        <fullName evidence="1">diguanylate cyclase</fullName>
        <ecNumber evidence="1">2.7.7.65</ecNumber>
    </recommendedName>
</protein>
<gene>
    <name evidence="6" type="ordered locus">azo3809</name>
</gene>
<dbReference type="PANTHER" id="PTHR45138:SF9">
    <property type="entry name" value="DIGUANYLATE CYCLASE DGCM-RELATED"/>
    <property type="match status" value="1"/>
</dbReference>
<dbReference type="GO" id="GO:0052621">
    <property type="term" value="F:diguanylate cyclase activity"/>
    <property type="evidence" value="ECO:0007669"/>
    <property type="project" value="UniProtKB-EC"/>
</dbReference>